<keyword evidence="1" id="KW-0812">Transmembrane</keyword>
<keyword evidence="1" id="KW-1133">Transmembrane helix</keyword>
<dbReference type="Proteomes" id="UP000028006">
    <property type="component" value="Unassembled WGS sequence"/>
</dbReference>
<dbReference type="AlphaFoldDB" id="A0A081N7W0"/>
<dbReference type="RefSeq" id="WP_034874462.1">
    <property type="nucleotide sequence ID" value="NZ_JOKG01000002.1"/>
</dbReference>
<keyword evidence="1" id="KW-0472">Membrane</keyword>
<sequence length="92" mass="10017">MPFVWLVAHWYGAIGVLLGQAFGGVVFAIVSLVCGFLYIRRVERKVLSAQAEESAVLPCSMNLMSSECSQVGQLAEEAELIEKCHSEAITAR</sequence>
<evidence type="ECO:0000313" key="2">
    <source>
        <dbReference type="EMBL" id="KEQ14533.1"/>
    </source>
</evidence>
<organism evidence="2 3">
    <name type="scientific">Endozoicomonas montiporae</name>
    <dbReference type="NCBI Taxonomy" id="1027273"/>
    <lineage>
        <taxon>Bacteria</taxon>
        <taxon>Pseudomonadati</taxon>
        <taxon>Pseudomonadota</taxon>
        <taxon>Gammaproteobacteria</taxon>
        <taxon>Oceanospirillales</taxon>
        <taxon>Endozoicomonadaceae</taxon>
        <taxon>Endozoicomonas</taxon>
    </lineage>
</organism>
<keyword evidence="3" id="KW-1185">Reference proteome</keyword>
<protein>
    <submittedName>
        <fullName evidence="2">Uncharacterized protein</fullName>
    </submittedName>
</protein>
<evidence type="ECO:0000256" key="1">
    <source>
        <dbReference type="SAM" id="Phobius"/>
    </source>
</evidence>
<comment type="caution">
    <text evidence="2">The sequence shown here is derived from an EMBL/GenBank/DDBJ whole genome shotgun (WGS) entry which is preliminary data.</text>
</comment>
<accession>A0A081N7W0</accession>
<name>A0A081N7W0_9GAMM</name>
<evidence type="ECO:0000313" key="3">
    <source>
        <dbReference type="Proteomes" id="UP000028006"/>
    </source>
</evidence>
<dbReference type="EMBL" id="JOKG01000002">
    <property type="protein sequence ID" value="KEQ14533.1"/>
    <property type="molecule type" value="Genomic_DNA"/>
</dbReference>
<proteinExistence type="predicted"/>
<feature type="transmembrane region" description="Helical" evidence="1">
    <location>
        <begin position="12"/>
        <end position="39"/>
    </location>
</feature>
<gene>
    <name evidence="2" type="ORF">GZ77_09350</name>
</gene>
<reference evidence="2 3" key="1">
    <citation type="submission" date="2014-06" db="EMBL/GenBank/DDBJ databases">
        <title>Whole Genome Sequences of Three Symbiotic Endozoicomonas Bacteria.</title>
        <authorList>
            <person name="Neave M.J."/>
            <person name="Apprill A."/>
            <person name="Voolstra C.R."/>
        </authorList>
    </citation>
    <scope>NUCLEOTIDE SEQUENCE [LARGE SCALE GENOMIC DNA]</scope>
    <source>
        <strain evidence="2 3">LMG 24815</strain>
    </source>
</reference>